<dbReference type="PROSITE" id="PS00108">
    <property type="entry name" value="PROTEIN_KINASE_ST"/>
    <property type="match status" value="1"/>
</dbReference>
<evidence type="ECO:0000256" key="1">
    <source>
        <dbReference type="ARBA" id="ARBA00012513"/>
    </source>
</evidence>
<dbReference type="SMART" id="SM00220">
    <property type="entry name" value="S_TKc"/>
    <property type="match status" value="1"/>
</dbReference>
<comment type="caution">
    <text evidence="11">The sequence shown here is derived from an EMBL/GenBank/DDBJ whole genome shotgun (WGS) entry which is preliminary data.</text>
</comment>
<keyword evidence="6" id="KW-0067">ATP-binding</keyword>
<sequence length="473" mass="52814">MSVFPDFSPYNYQIKKILGKNRAGGRVTYLATHRLTHQDVVIKHYQFTEPEASWSNYRTYQNEIKVLRSFYCENIPRYLDFFEVEQGFCLVQEYKNAPSLAETRPLTPQEIKKVAIALLEVLVYLQKQIPFVIHGDIKPENILIDLSEPLKVYLIDFGFARMGSKDMSNSSVIKGTLGFIPPEEMFNRDRTKASDLYSLGVTLIVLLTQISSKNIKNLVNEKNYQLEYKHLLPSLHPDFINWLDKMTAPSVKDRFPHALAALKALENIPVTGNLTLSDRFYRGEFYSKKLATISLGSLALIGLIGFLGLKYWQGRPLQQLLNQKTCSNCELTYINLPNTDLNGVNLVQANLYGAYLRDSNLKSANLRGVNLENADLSGVNLAGANLESANLKGIKLIGANLTEANLEDAHLEDANLEGANLAKSNLKFANLINTILKDTNLEQANLTSANFGGTSLEGAILNGTTMPDGSKKP</sequence>
<dbReference type="InterPro" id="IPR001646">
    <property type="entry name" value="5peptide_repeat"/>
</dbReference>
<dbReference type="GO" id="GO:0004674">
    <property type="term" value="F:protein serine/threonine kinase activity"/>
    <property type="evidence" value="ECO:0007669"/>
    <property type="project" value="UniProtKB-KW"/>
</dbReference>
<dbReference type="EC" id="2.7.11.1" evidence="1"/>
<dbReference type="Pfam" id="PF00069">
    <property type="entry name" value="Pkinase"/>
    <property type="match status" value="1"/>
</dbReference>
<evidence type="ECO:0000256" key="7">
    <source>
        <dbReference type="ARBA" id="ARBA00047899"/>
    </source>
</evidence>
<evidence type="ECO:0000256" key="2">
    <source>
        <dbReference type="ARBA" id="ARBA00022527"/>
    </source>
</evidence>
<evidence type="ECO:0000256" key="8">
    <source>
        <dbReference type="ARBA" id="ARBA00048679"/>
    </source>
</evidence>
<dbReference type="RefSeq" id="WP_106458534.1">
    <property type="nucleotide sequence ID" value="NZ_PXOH01000027.1"/>
</dbReference>
<keyword evidence="9" id="KW-1133">Transmembrane helix</keyword>
<keyword evidence="9" id="KW-0812">Transmembrane</keyword>
<name>A0A2T1LTR4_9CHRO</name>
<dbReference type="PROSITE" id="PS50011">
    <property type="entry name" value="PROTEIN_KINASE_DOM"/>
    <property type="match status" value="1"/>
</dbReference>
<dbReference type="PANTHER" id="PTHR24363">
    <property type="entry name" value="SERINE/THREONINE PROTEIN KINASE"/>
    <property type="match status" value="1"/>
</dbReference>
<dbReference type="PANTHER" id="PTHR24363:SF0">
    <property type="entry name" value="SERINE_THREONINE KINASE LIKE DOMAIN CONTAINING 1"/>
    <property type="match status" value="1"/>
</dbReference>
<dbReference type="CDD" id="cd14014">
    <property type="entry name" value="STKc_PknB_like"/>
    <property type="match status" value="1"/>
</dbReference>
<evidence type="ECO:0000313" key="11">
    <source>
        <dbReference type="EMBL" id="PSF34252.1"/>
    </source>
</evidence>
<dbReference type="Proteomes" id="UP000239001">
    <property type="component" value="Unassembled WGS sequence"/>
</dbReference>
<dbReference type="SUPFAM" id="SSF56112">
    <property type="entry name" value="Protein kinase-like (PK-like)"/>
    <property type="match status" value="1"/>
</dbReference>
<proteinExistence type="predicted"/>
<dbReference type="EMBL" id="PXOH01000027">
    <property type="protein sequence ID" value="PSF34252.1"/>
    <property type="molecule type" value="Genomic_DNA"/>
</dbReference>
<evidence type="ECO:0000256" key="5">
    <source>
        <dbReference type="ARBA" id="ARBA00022777"/>
    </source>
</evidence>
<dbReference type="SUPFAM" id="SSF141571">
    <property type="entry name" value="Pentapeptide repeat-like"/>
    <property type="match status" value="1"/>
</dbReference>
<dbReference type="Pfam" id="PF00805">
    <property type="entry name" value="Pentapeptide"/>
    <property type="match status" value="3"/>
</dbReference>
<dbReference type="OrthoDB" id="502205at2"/>
<gene>
    <name evidence="11" type="ORF">C7H19_19170</name>
</gene>
<keyword evidence="12" id="KW-1185">Reference proteome</keyword>
<comment type="catalytic activity">
    <reaction evidence="8">
        <text>L-seryl-[protein] + ATP = O-phospho-L-seryl-[protein] + ADP + H(+)</text>
        <dbReference type="Rhea" id="RHEA:17989"/>
        <dbReference type="Rhea" id="RHEA-COMP:9863"/>
        <dbReference type="Rhea" id="RHEA-COMP:11604"/>
        <dbReference type="ChEBI" id="CHEBI:15378"/>
        <dbReference type="ChEBI" id="CHEBI:29999"/>
        <dbReference type="ChEBI" id="CHEBI:30616"/>
        <dbReference type="ChEBI" id="CHEBI:83421"/>
        <dbReference type="ChEBI" id="CHEBI:456216"/>
        <dbReference type="EC" id="2.7.11.1"/>
    </reaction>
</comment>
<reference evidence="11 12" key="2">
    <citation type="submission" date="2018-03" db="EMBL/GenBank/DDBJ databases">
        <authorList>
            <person name="Keele B.F."/>
        </authorList>
    </citation>
    <scope>NUCLEOTIDE SEQUENCE [LARGE SCALE GENOMIC DNA]</scope>
    <source>
        <strain evidence="11 12">CCALA 016</strain>
    </source>
</reference>
<dbReference type="Gene3D" id="2.160.20.80">
    <property type="entry name" value="E3 ubiquitin-protein ligase SopA"/>
    <property type="match status" value="1"/>
</dbReference>
<dbReference type="AlphaFoldDB" id="A0A2T1LTR4"/>
<reference evidence="11 12" key="1">
    <citation type="submission" date="2018-03" db="EMBL/GenBank/DDBJ databases">
        <title>The ancient ancestry and fast evolution of plastids.</title>
        <authorList>
            <person name="Moore K.R."/>
            <person name="Magnabosco C."/>
            <person name="Momper L."/>
            <person name="Gold D.A."/>
            <person name="Bosak T."/>
            <person name="Fournier G.P."/>
        </authorList>
    </citation>
    <scope>NUCLEOTIDE SEQUENCE [LARGE SCALE GENOMIC DNA]</scope>
    <source>
        <strain evidence="11 12">CCALA 016</strain>
    </source>
</reference>
<keyword evidence="5 11" id="KW-0418">Kinase</keyword>
<dbReference type="InterPro" id="IPR000719">
    <property type="entry name" value="Prot_kinase_dom"/>
</dbReference>
<evidence type="ECO:0000256" key="6">
    <source>
        <dbReference type="ARBA" id="ARBA00022840"/>
    </source>
</evidence>
<feature type="transmembrane region" description="Helical" evidence="9">
    <location>
        <begin position="290"/>
        <end position="312"/>
    </location>
</feature>
<keyword evidence="4" id="KW-0547">Nucleotide-binding</keyword>
<feature type="domain" description="Protein kinase" evidence="10">
    <location>
        <begin position="12"/>
        <end position="268"/>
    </location>
</feature>
<keyword evidence="3" id="KW-0808">Transferase</keyword>
<dbReference type="GO" id="GO:0005524">
    <property type="term" value="F:ATP binding"/>
    <property type="evidence" value="ECO:0007669"/>
    <property type="project" value="UniProtKB-KW"/>
</dbReference>
<dbReference type="InterPro" id="IPR011009">
    <property type="entry name" value="Kinase-like_dom_sf"/>
</dbReference>
<dbReference type="InterPro" id="IPR008271">
    <property type="entry name" value="Ser/Thr_kinase_AS"/>
</dbReference>
<evidence type="ECO:0000256" key="3">
    <source>
        <dbReference type="ARBA" id="ARBA00022679"/>
    </source>
</evidence>
<evidence type="ECO:0000256" key="9">
    <source>
        <dbReference type="SAM" id="Phobius"/>
    </source>
</evidence>
<keyword evidence="2" id="KW-0723">Serine/threonine-protein kinase</keyword>
<evidence type="ECO:0000313" key="12">
    <source>
        <dbReference type="Proteomes" id="UP000239001"/>
    </source>
</evidence>
<dbReference type="Gene3D" id="1.10.510.10">
    <property type="entry name" value="Transferase(Phosphotransferase) domain 1"/>
    <property type="match status" value="1"/>
</dbReference>
<comment type="catalytic activity">
    <reaction evidence="7">
        <text>L-threonyl-[protein] + ATP = O-phospho-L-threonyl-[protein] + ADP + H(+)</text>
        <dbReference type="Rhea" id="RHEA:46608"/>
        <dbReference type="Rhea" id="RHEA-COMP:11060"/>
        <dbReference type="Rhea" id="RHEA-COMP:11605"/>
        <dbReference type="ChEBI" id="CHEBI:15378"/>
        <dbReference type="ChEBI" id="CHEBI:30013"/>
        <dbReference type="ChEBI" id="CHEBI:30616"/>
        <dbReference type="ChEBI" id="CHEBI:61977"/>
        <dbReference type="ChEBI" id="CHEBI:456216"/>
        <dbReference type="EC" id="2.7.11.1"/>
    </reaction>
</comment>
<evidence type="ECO:0000256" key="4">
    <source>
        <dbReference type="ARBA" id="ARBA00022741"/>
    </source>
</evidence>
<organism evidence="11 12">
    <name type="scientific">Aphanothece hegewaldii CCALA 016</name>
    <dbReference type="NCBI Taxonomy" id="2107694"/>
    <lineage>
        <taxon>Bacteria</taxon>
        <taxon>Bacillati</taxon>
        <taxon>Cyanobacteriota</taxon>
        <taxon>Cyanophyceae</taxon>
        <taxon>Oscillatoriophycideae</taxon>
        <taxon>Chroococcales</taxon>
        <taxon>Aphanothecaceae</taxon>
        <taxon>Aphanothece</taxon>
    </lineage>
</organism>
<protein>
    <recommendedName>
        <fullName evidence="1">non-specific serine/threonine protein kinase</fullName>
        <ecNumber evidence="1">2.7.11.1</ecNumber>
    </recommendedName>
</protein>
<accession>A0A2T1LTR4</accession>
<keyword evidence="9" id="KW-0472">Membrane</keyword>
<evidence type="ECO:0000259" key="10">
    <source>
        <dbReference type="PROSITE" id="PS50011"/>
    </source>
</evidence>